<accession>A0AAV7ESH7</accession>
<name>A0AAV7ESH7_ARIFI</name>
<dbReference type="Proteomes" id="UP000825729">
    <property type="component" value="Unassembled WGS sequence"/>
</dbReference>
<evidence type="ECO:0000259" key="2">
    <source>
        <dbReference type="Pfam" id="PF05678"/>
    </source>
</evidence>
<dbReference type="InterPro" id="IPR008889">
    <property type="entry name" value="VQ"/>
</dbReference>
<keyword evidence="4" id="KW-1185">Reference proteome</keyword>
<evidence type="ECO:0000313" key="3">
    <source>
        <dbReference type="EMBL" id="KAG9451431.1"/>
    </source>
</evidence>
<feature type="region of interest" description="Disordered" evidence="1">
    <location>
        <begin position="1"/>
        <end position="90"/>
    </location>
</feature>
<dbReference type="Pfam" id="PF05678">
    <property type="entry name" value="VQ"/>
    <property type="match status" value="1"/>
</dbReference>
<evidence type="ECO:0000256" key="1">
    <source>
        <dbReference type="SAM" id="MobiDB-lite"/>
    </source>
</evidence>
<comment type="caution">
    <text evidence="3">The sequence shown here is derived from an EMBL/GenBank/DDBJ whole genome shotgun (WGS) entry which is preliminary data.</text>
</comment>
<dbReference type="PANTHER" id="PTHR33783:SF4">
    <property type="entry name" value="VQ MOTIF-CONTAINING PROTEIN 9"/>
    <property type="match status" value="1"/>
</dbReference>
<feature type="compositionally biased region" description="Low complexity" evidence="1">
    <location>
        <begin position="46"/>
        <end position="86"/>
    </location>
</feature>
<proteinExistence type="predicted"/>
<gene>
    <name evidence="3" type="ORF">H6P81_011396</name>
</gene>
<feature type="domain" description="VQ" evidence="2">
    <location>
        <begin position="83"/>
        <end position="107"/>
    </location>
</feature>
<dbReference type="AlphaFoldDB" id="A0AAV7ESH7"/>
<dbReference type="InterPro" id="IPR039612">
    <property type="entry name" value="VQ_5/9/14"/>
</dbReference>
<feature type="compositionally biased region" description="Low complexity" evidence="1">
    <location>
        <begin position="1"/>
        <end position="20"/>
    </location>
</feature>
<reference evidence="3 4" key="1">
    <citation type="submission" date="2021-07" db="EMBL/GenBank/DDBJ databases">
        <title>The Aristolochia fimbriata genome: insights into angiosperm evolution, floral development and chemical biosynthesis.</title>
        <authorList>
            <person name="Jiao Y."/>
        </authorList>
    </citation>
    <scope>NUCLEOTIDE SEQUENCE [LARGE SCALE GENOMIC DNA]</scope>
    <source>
        <strain evidence="3">IBCAS-2021</strain>
        <tissue evidence="3">Leaf</tissue>
    </source>
</reference>
<feature type="region of interest" description="Disordered" evidence="1">
    <location>
        <begin position="106"/>
        <end position="141"/>
    </location>
</feature>
<feature type="compositionally biased region" description="Pro residues" evidence="1">
    <location>
        <begin position="130"/>
        <end position="141"/>
    </location>
</feature>
<sequence>MEKSCHSSGDSSKNSSSSSSRTDHYLRQLNKSSLRISKPAVTTLKSQVQSQNPQVSSNPQPNPVPSSSSSGATVSQPQPVHQQPPVYNINKNDFRDVVQKLTGSPAHERLATPPPIHPPKPQSSRLQRIRPPPLANLPAPRPPAPVVAPHVVPLVYAHRPRSPVPPFSPLPPFPTVSAAAESPISSYMRYLQSSMPNPVGPGQLMLPPSSPVGLGPVLSPYPMLSPSLLFSPTAQLGFPGLPPSPRLPVPSPRWRDL</sequence>
<evidence type="ECO:0000313" key="4">
    <source>
        <dbReference type="Proteomes" id="UP000825729"/>
    </source>
</evidence>
<feature type="compositionally biased region" description="Pro residues" evidence="1">
    <location>
        <begin position="112"/>
        <end position="121"/>
    </location>
</feature>
<protein>
    <recommendedName>
        <fullName evidence="2">VQ domain-containing protein</fullName>
    </recommendedName>
</protein>
<dbReference type="PANTHER" id="PTHR33783">
    <property type="entry name" value="PROTEIN HAIKU1"/>
    <property type="match status" value="1"/>
</dbReference>
<organism evidence="3 4">
    <name type="scientific">Aristolochia fimbriata</name>
    <name type="common">White veined hardy Dutchman's pipe vine</name>
    <dbReference type="NCBI Taxonomy" id="158543"/>
    <lineage>
        <taxon>Eukaryota</taxon>
        <taxon>Viridiplantae</taxon>
        <taxon>Streptophyta</taxon>
        <taxon>Embryophyta</taxon>
        <taxon>Tracheophyta</taxon>
        <taxon>Spermatophyta</taxon>
        <taxon>Magnoliopsida</taxon>
        <taxon>Magnoliidae</taxon>
        <taxon>Piperales</taxon>
        <taxon>Aristolochiaceae</taxon>
        <taxon>Aristolochia</taxon>
    </lineage>
</organism>
<dbReference type="EMBL" id="JAINDJ010000004">
    <property type="protein sequence ID" value="KAG9451431.1"/>
    <property type="molecule type" value="Genomic_DNA"/>
</dbReference>